<feature type="transmembrane region" description="Helical" evidence="6">
    <location>
        <begin position="105"/>
        <end position="129"/>
    </location>
</feature>
<dbReference type="Pfam" id="PF07690">
    <property type="entry name" value="MFS_1"/>
    <property type="match status" value="1"/>
</dbReference>
<feature type="transmembrane region" description="Helical" evidence="6">
    <location>
        <begin position="292"/>
        <end position="314"/>
    </location>
</feature>
<accession>A0A0R1YRJ4</accession>
<feature type="transmembrane region" description="Helical" evidence="6">
    <location>
        <begin position="320"/>
        <end position="342"/>
    </location>
</feature>
<keyword evidence="5 6" id="KW-0472">Membrane</keyword>
<feature type="transmembrane region" description="Helical" evidence="6">
    <location>
        <begin position="174"/>
        <end position="191"/>
    </location>
</feature>
<comment type="caution">
    <text evidence="7">The sequence shown here is derived from an EMBL/GenBank/DDBJ whole genome shotgun (WGS) entry which is preliminary data.</text>
</comment>
<feature type="transmembrane region" description="Helical" evidence="6">
    <location>
        <begin position="77"/>
        <end position="99"/>
    </location>
</feature>
<feature type="transmembrane region" description="Helical" evidence="6">
    <location>
        <begin position="150"/>
        <end position="168"/>
    </location>
</feature>
<feature type="transmembrane region" description="Helical" evidence="6">
    <location>
        <begin position="45"/>
        <end position="65"/>
    </location>
</feature>
<name>A0A0R1YRJ4_9LACO</name>
<keyword evidence="3 6" id="KW-0812">Transmembrane</keyword>
<dbReference type="PANTHER" id="PTHR23513:SF6">
    <property type="entry name" value="MAJOR FACILITATOR SUPERFAMILY ASSOCIATED DOMAIN-CONTAINING PROTEIN"/>
    <property type="match status" value="1"/>
</dbReference>
<feature type="transmembrane region" description="Helical" evidence="6">
    <location>
        <begin position="390"/>
        <end position="411"/>
    </location>
</feature>
<feature type="transmembrane region" description="Helical" evidence="6">
    <location>
        <begin position="229"/>
        <end position="251"/>
    </location>
</feature>
<sequence length="421" mass="45432">MAISDHDSNLQIWRDVTSNFISTFCGDMFSFALGLMLLHATGLSLSFGLSLMIMPIITLLGLVPVGNLVDHYPRKPIMVISLTGRIGALIIYALVLNSFHGTGKILPTVCFLIINYLSVNVSTTAYTAAVKELVNPGHIQRLKALTQSGVSFAAIFSNVAAASLFVILGFNAFIWFQLGAHLIALLLLLSMKFHEELVANHSESPQLGQLAQFKQGLTYLLSHPFLKSIIFIACFINFIFAVLTIGLPFLIVHHLHAGAMTLAILNACWAVGMLVGNLLISMMREIKHLASMLTISFLTLSVSLTGLGVLLSLSSDRLTLQLLGGTCQLIIGLALAFINTPFSVYQQKTIPSRLLGRVSSTQLALNTASVPLGSLVYSFIFQIFPSGSVFTISGVVLTIFAILTIPTFMGIKMPSGVVSDN</sequence>
<dbReference type="RefSeq" id="WP_056980010.1">
    <property type="nucleotide sequence ID" value="NZ_AZFZ01000006.1"/>
</dbReference>
<dbReference type="SUPFAM" id="SSF103473">
    <property type="entry name" value="MFS general substrate transporter"/>
    <property type="match status" value="1"/>
</dbReference>
<proteinExistence type="predicted"/>
<gene>
    <name evidence="7" type="ORF">FD47_GL002383</name>
</gene>
<dbReference type="Proteomes" id="UP000051010">
    <property type="component" value="Unassembled WGS sequence"/>
</dbReference>
<evidence type="ECO:0000256" key="3">
    <source>
        <dbReference type="ARBA" id="ARBA00022692"/>
    </source>
</evidence>
<evidence type="ECO:0000256" key="6">
    <source>
        <dbReference type="SAM" id="Phobius"/>
    </source>
</evidence>
<dbReference type="CDD" id="cd06173">
    <property type="entry name" value="MFS_MefA_like"/>
    <property type="match status" value="1"/>
</dbReference>
<dbReference type="Gene3D" id="1.20.1250.20">
    <property type="entry name" value="MFS general substrate transporter like domains"/>
    <property type="match status" value="1"/>
</dbReference>
<dbReference type="PATRIC" id="fig|1423786.4.peg.2501"/>
<dbReference type="GO" id="GO:0022857">
    <property type="term" value="F:transmembrane transporter activity"/>
    <property type="evidence" value="ECO:0007669"/>
    <property type="project" value="InterPro"/>
</dbReference>
<dbReference type="EMBL" id="AZFZ01000006">
    <property type="protein sequence ID" value="KRM45064.1"/>
    <property type="molecule type" value="Genomic_DNA"/>
</dbReference>
<keyword evidence="4 6" id="KW-1133">Transmembrane helix</keyword>
<dbReference type="InterPro" id="IPR011701">
    <property type="entry name" value="MFS"/>
</dbReference>
<dbReference type="GO" id="GO:0005886">
    <property type="term" value="C:plasma membrane"/>
    <property type="evidence" value="ECO:0007669"/>
    <property type="project" value="UniProtKB-SubCell"/>
</dbReference>
<evidence type="ECO:0000256" key="4">
    <source>
        <dbReference type="ARBA" id="ARBA00022989"/>
    </source>
</evidence>
<dbReference type="AlphaFoldDB" id="A0A0R1YRJ4"/>
<evidence type="ECO:0000256" key="5">
    <source>
        <dbReference type="ARBA" id="ARBA00023136"/>
    </source>
</evidence>
<evidence type="ECO:0000256" key="2">
    <source>
        <dbReference type="ARBA" id="ARBA00022475"/>
    </source>
</evidence>
<protein>
    <submittedName>
        <fullName evidence="7">Transporter, major facilitator family protein</fullName>
    </submittedName>
</protein>
<dbReference type="InterPro" id="IPR036259">
    <property type="entry name" value="MFS_trans_sf"/>
</dbReference>
<evidence type="ECO:0000256" key="1">
    <source>
        <dbReference type="ARBA" id="ARBA00004651"/>
    </source>
</evidence>
<feature type="transmembrane region" description="Helical" evidence="6">
    <location>
        <begin position="20"/>
        <end position="39"/>
    </location>
</feature>
<evidence type="ECO:0000313" key="7">
    <source>
        <dbReference type="EMBL" id="KRM45064.1"/>
    </source>
</evidence>
<evidence type="ECO:0000313" key="8">
    <source>
        <dbReference type="Proteomes" id="UP000051010"/>
    </source>
</evidence>
<dbReference type="PANTHER" id="PTHR23513">
    <property type="entry name" value="INTEGRAL MEMBRANE EFFLUX PROTEIN-RELATED"/>
    <property type="match status" value="1"/>
</dbReference>
<organism evidence="7 8">
    <name type="scientific">Lentilactobacillus parafarraginis DSM 18390 = JCM 14109</name>
    <dbReference type="NCBI Taxonomy" id="1423786"/>
    <lineage>
        <taxon>Bacteria</taxon>
        <taxon>Bacillati</taxon>
        <taxon>Bacillota</taxon>
        <taxon>Bacilli</taxon>
        <taxon>Lactobacillales</taxon>
        <taxon>Lactobacillaceae</taxon>
        <taxon>Lentilactobacillus</taxon>
    </lineage>
</organism>
<feature type="transmembrane region" description="Helical" evidence="6">
    <location>
        <begin position="257"/>
        <end position="280"/>
    </location>
</feature>
<keyword evidence="2" id="KW-1003">Cell membrane</keyword>
<reference evidence="7 8" key="1">
    <citation type="journal article" date="2015" name="Genome Announc.">
        <title>Expanding the biotechnology potential of lactobacilli through comparative genomics of 213 strains and associated genera.</title>
        <authorList>
            <person name="Sun Z."/>
            <person name="Harris H.M."/>
            <person name="McCann A."/>
            <person name="Guo C."/>
            <person name="Argimon S."/>
            <person name="Zhang W."/>
            <person name="Yang X."/>
            <person name="Jeffery I.B."/>
            <person name="Cooney J.C."/>
            <person name="Kagawa T.F."/>
            <person name="Liu W."/>
            <person name="Song Y."/>
            <person name="Salvetti E."/>
            <person name="Wrobel A."/>
            <person name="Rasinkangas P."/>
            <person name="Parkhill J."/>
            <person name="Rea M.C."/>
            <person name="O'Sullivan O."/>
            <person name="Ritari J."/>
            <person name="Douillard F.P."/>
            <person name="Paul Ross R."/>
            <person name="Yang R."/>
            <person name="Briner A.E."/>
            <person name="Felis G.E."/>
            <person name="de Vos W.M."/>
            <person name="Barrangou R."/>
            <person name="Klaenhammer T.R."/>
            <person name="Caufield P.W."/>
            <person name="Cui Y."/>
            <person name="Zhang H."/>
            <person name="O'Toole P.W."/>
        </authorList>
    </citation>
    <scope>NUCLEOTIDE SEQUENCE [LARGE SCALE GENOMIC DNA]</scope>
    <source>
        <strain evidence="7 8">DSM 18390</strain>
    </source>
</reference>
<comment type="subcellular location">
    <subcellularLocation>
        <location evidence="1">Cell membrane</location>
        <topology evidence="1">Multi-pass membrane protein</topology>
    </subcellularLocation>
</comment>
<feature type="transmembrane region" description="Helical" evidence="6">
    <location>
        <begin position="363"/>
        <end position="384"/>
    </location>
</feature>